<dbReference type="Gene3D" id="3.30.9.10">
    <property type="entry name" value="D-Amino Acid Oxidase, subunit A, domain 2"/>
    <property type="match status" value="1"/>
</dbReference>
<keyword evidence="2" id="KW-0285">Flavoprotein</keyword>
<gene>
    <name evidence="6" type="ORF">NDK43_27470</name>
</gene>
<dbReference type="Gene3D" id="3.50.50.60">
    <property type="entry name" value="FAD/NAD(P)-binding domain"/>
    <property type="match status" value="1"/>
</dbReference>
<dbReference type="InterPro" id="IPR045170">
    <property type="entry name" value="MTOX"/>
</dbReference>
<dbReference type="InterPro" id="IPR006076">
    <property type="entry name" value="FAD-dep_OxRdtase"/>
</dbReference>
<evidence type="ECO:0000256" key="1">
    <source>
        <dbReference type="ARBA" id="ARBA00001974"/>
    </source>
</evidence>
<keyword evidence="3" id="KW-0274">FAD</keyword>
<evidence type="ECO:0000259" key="5">
    <source>
        <dbReference type="Pfam" id="PF01266"/>
    </source>
</evidence>
<dbReference type="PANTHER" id="PTHR10961:SF7">
    <property type="entry name" value="FAD DEPENDENT OXIDOREDUCTASE DOMAIN-CONTAINING PROTEIN"/>
    <property type="match status" value="1"/>
</dbReference>
<keyword evidence="7" id="KW-1185">Reference proteome</keyword>
<dbReference type="InterPro" id="IPR036188">
    <property type="entry name" value="FAD/NAD-bd_sf"/>
</dbReference>
<evidence type="ECO:0000256" key="2">
    <source>
        <dbReference type="ARBA" id="ARBA00022630"/>
    </source>
</evidence>
<feature type="domain" description="FAD dependent oxidoreductase" evidence="5">
    <location>
        <begin position="7"/>
        <end position="192"/>
    </location>
</feature>
<evidence type="ECO:0000313" key="7">
    <source>
        <dbReference type="Proteomes" id="UP001523262"/>
    </source>
</evidence>
<dbReference type="PANTHER" id="PTHR10961">
    <property type="entry name" value="PEROXISOMAL SARCOSINE OXIDASE"/>
    <property type="match status" value="1"/>
</dbReference>
<evidence type="ECO:0000256" key="4">
    <source>
        <dbReference type="ARBA" id="ARBA00023002"/>
    </source>
</evidence>
<proteinExistence type="predicted"/>
<comment type="caution">
    <text evidence="6">The sequence shown here is derived from an EMBL/GenBank/DDBJ whole genome shotgun (WGS) entry which is preliminary data.</text>
</comment>
<accession>A0ABT0WGE9</accession>
<protein>
    <submittedName>
        <fullName evidence="6">FAD-dependent oxidoreductase</fullName>
    </submittedName>
</protein>
<dbReference type="SUPFAM" id="SSF51905">
    <property type="entry name" value="FAD/NAD(P)-binding domain"/>
    <property type="match status" value="1"/>
</dbReference>
<dbReference type="SUPFAM" id="SSF54373">
    <property type="entry name" value="FAD-linked reductases, C-terminal domain"/>
    <property type="match status" value="1"/>
</dbReference>
<sequence>MTLLPFTKAEKIEVHSNGATIRTANDTYHSDFVVVSAGAWSGKLLKDLGMDLSLQPIRKTVSWFKCDPELYDSSVFPAFTVDLLNAHYYGFPSIGGSGLKIGRHDGGAQVDPDETVSPYGPDDENEIRAFLGKYMPSANGHLVKGSTCFYTLTPYEHFILDQHPEYPHLFISAGFSGHGFKFSSVIGEIISQVITKGKSDYDLTGFSIRNYKE</sequence>
<keyword evidence="4" id="KW-0560">Oxidoreductase</keyword>
<dbReference type="Proteomes" id="UP001523262">
    <property type="component" value="Unassembled WGS sequence"/>
</dbReference>
<dbReference type="EMBL" id="JAMQCR010000002">
    <property type="protein sequence ID" value="MCM2535396.1"/>
    <property type="molecule type" value="Genomic_DNA"/>
</dbReference>
<dbReference type="Pfam" id="PF01266">
    <property type="entry name" value="DAO"/>
    <property type="match status" value="1"/>
</dbReference>
<name>A0ABT0WGE9_9BACI</name>
<evidence type="ECO:0000313" key="6">
    <source>
        <dbReference type="EMBL" id="MCM2535396.1"/>
    </source>
</evidence>
<comment type="cofactor">
    <cofactor evidence="1">
        <name>FAD</name>
        <dbReference type="ChEBI" id="CHEBI:57692"/>
    </cofactor>
</comment>
<evidence type="ECO:0000256" key="3">
    <source>
        <dbReference type="ARBA" id="ARBA00022827"/>
    </source>
</evidence>
<organism evidence="6 7">
    <name type="scientific">Neobacillus pocheonensis</name>
    <dbReference type="NCBI Taxonomy" id="363869"/>
    <lineage>
        <taxon>Bacteria</taxon>
        <taxon>Bacillati</taxon>
        <taxon>Bacillota</taxon>
        <taxon>Bacilli</taxon>
        <taxon>Bacillales</taxon>
        <taxon>Bacillaceae</taxon>
        <taxon>Neobacillus</taxon>
    </lineage>
</organism>
<reference evidence="6 7" key="1">
    <citation type="submission" date="2022-06" db="EMBL/GenBank/DDBJ databases">
        <authorList>
            <person name="Jeon C.O."/>
        </authorList>
    </citation>
    <scope>NUCLEOTIDE SEQUENCE [LARGE SCALE GENOMIC DNA]</scope>
    <source>
        <strain evidence="6 7">KCTC 13943</strain>
    </source>
</reference>